<dbReference type="NCBIfam" id="TIGR01845">
    <property type="entry name" value="outer_NodT"/>
    <property type="match status" value="1"/>
</dbReference>
<dbReference type="SUPFAM" id="SSF56954">
    <property type="entry name" value="Outer membrane efflux proteins (OEP)"/>
    <property type="match status" value="1"/>
</dbReference>
<evidence type="ECO:0000256" key="1">
    <source>
        <dbReference type="ARBA" id="ARBA00007613"/>
    </source>
</evidence>
<dbReference type="EMBL" id="DROK01000102">
    <property type="protein sequence ID" value="HHI96899.1"/>
    <property type="molecule type" value="Genomic_DNA"/>
</dbReference>
<dbReference type="Gene3D" id="2.20.200.10">
    <property type="entry name" value="Outer membrane efflux proteins (OEP)"/>
    <property type="match status" value="1"/>
</dbReference>
<keyword evidence="3" id="KW-0175">Coiled coil</keyword>
<dbReference type="Proteomes" id="UP000886101">
    <property type="component" value="Unassembled WGS sequence"/>
</dbReference>
<evidence type="ECO:0000313" key="4">
    <source>
        <dbReference type="EMBL" id="HHI96899.1"/>
    </source>
</evidence>
<dbReference type="InterPro" id="IPR010131">
    <property type="entry name" value="MdtP/NodT-like"/>
</dbReference>
<dbReference type="PANTHER" id="PTHR30203">
    <property type="entry name" value="OUTER MEMBRANE CATION EFFLUX PROTEIN"/>
    <property type="match status" value="1"/>
</dbReference>
<comment type="similarity">
    <text evidence="1 2">Belongs to the outer membrane factor (OMF) (TC 1.B.17) family.</text>
</comment>
<dbReference type="AlphaFoldDB" id="A0A7V5U290"/>
<keyword evidence="2" id="KW-1134">Transmembrane beta strand</keyword>
<keyword evidence="2" id="KW-0564">Palmitate</keyword>
<evidence type="ECO:0000256" key="2">
    <source>
        <dbReference type="RuleBase" id="RU362097"/>
    </source>
</evidence>
<sequence>MLKRLVTALILGILWGCGPKPPAPHPPLPPVPEKYQALSFSDFKKNAGPWWEAFGDPTLNQLVEKLLSQNFDLREQSARIEELVFLFKETRAAEFPALDFSFQGDKQRTVVLAPYFRGGGFITGRLTGSLAAKYEVDLWRKLARATKASRLRLLAEEENRQALAQSLIAELVSKYLEGAFLSCELKVAQKEVRVQESYVRSLSTRYQKGLVEASILEEEKRLLATLKTDLSRLSREIKTRYQQIALLTASYPGKESFSFGVCSLDLPPPPPGLPSELLLRRPDIRAARAKLLAAAQEAAAQQAARFPSLSLTASKGRISNALNTLLRKRNRFWELAFGVTQPIFDAGKRKAAARAAKARFKAQEVAYARTVLQAFFEVENALLYEGHLRAELALAQAEEEAACREKELKELRYRLGAASVLDYLKAKHFCLERKRKTLEARKTLLLNRVSLYRALGGSWPIPKK</sequence>
<reference evidence="4" key="1">
    <citation type="journal article" date="2020" name="mSystems">
        <title>Genome- and Community-Level Interaction Insights into Carbon Utilization and Element Cycling Functions of Hydrothermarchaeota in Hydrothermal Sediment.</title>
        <authorList>
            <person name="Zhou Z."/>
            <person name="Liu Y."/>
            <person name="Xu W."/>
            <person name="Pan J."/>
            <person name="Luo Z.H."/>
            <person name="Li M."/>
        </authorList>
    </citation>
    <scope>NUCLEOTIDE SEQUENCE [LARGE SCALE GENOMIC DNA]</scope>
    <source>
        <strain evidence="4">HyVt-533</strain>
    </source>
</reference>
<name>A0A7V5U290_9BACT</name>
<dbReference type="GO" id="GO:0005886">
    <property type="term" value="C:plasma membrane"/>
    <property type="evidence" value="ECO:0007669"/>
    <property type="project" value="UniProtKB-SubCell"/>
</dbReference>
<keyword evidence="2" id="KW-0812">Transmembrane</keyword>
<dbReference type="InterPro" id="IPR003423">
    <property type="entry name" value="OMP_efflux"/>
</dbReference>
<keyword evidence="2" id="KW-0449">Lipoprotein</keyword>
<accession>A0A7V5U290</accession>
<proteinExistence type="inferred from homology"/>
<comment type="caution">
    <text evidence="4">The sequence shown here is derived from an EMBL/GenBank/DDBJ whole genome shotgun (WGS) entry which is preliminary data.</text>
</comment>
<protein>
    <submittedName>
        <fullName evidence="4">Efflux transporter outer membrane subunit</fullName>
    </submittedName>
</protein>
<evidence type="ECO:0000256" key="3">
    <source>
        <dbReference type="SAM" id="Coils"/>
    </source>
</evidence>
<organism evidence="4">
    <name type="scientific">Thermodesulfatator atlanticus</name>
    <dbReference type="NCBI Taxonomy" id="501497"/>
    <lineage>
        <taxon>Bacteria</taxon>
        <taxon>Pseudomonadati</taxon>
        <taxon>Thermodesulfobacteriota</taxon>
        <taxon>Thermodesulfobacteria</taxon>
        <taxon>Thermodesulfobacteriales</taxon>
        <taxon>Thermodesulfatatoraceae</taxon>
        <taxon>Thermodesulfatator</taxon>
    </lineage>
</organism>
<feature type="coiled-coil region" evidence="3">
    <location>
        <begin position="387"/>
        <end position="414"/>
    </location>
</feature>
<keyword evidence="2" id="KW-0472">Membrane</keyword>
<dbReference type="Gene3D" id="1.20.1600.10">
    <property type="entry name" value="Outer membrane efflux proteins (OEP)"/>
    <property type="match status" value="1"/>
</dbReference>
<dbReference type="GO" id="GO:0015562">
    <property type="term" value="F:efflux transmembrane transporter activity"/>
    <property type="evidence" value="ECO:0007669"/>
    <property type="project" value="InterPro"/>
</dbReference>
<comment type="subcellular location">
    <subcellularLocation>
        <location evidence="2">Cell membrane</location>
        <topology evidence="2">Lipid-anchor</topology>
    </subcellularLocation>
</comment>
<gene>
    <name evidence="4" type="ORF">ENJ96_03525</name>
</gene>
<dbReference type="Pfam" id="PF02321">
    <property type="entry name" value="OEP"/>
    <property type="match status" value="2"/>
</dbReference>